<dbReference type="Proteomes" id="UP000217350">
    <property type="component" value="Segment"/>
</dbReference>
<gene>
    <name evidence="1" type="ORF">Murmansk-164</name>
</gene>
<accession>A0A223FN01</accession>
<evidence type="ECO:0000313" key="2">
    <source>
        <dbReference type="Proteomes" id="UP000217350"/>
    </source>
</evidence>
<dbReference type="OrthoDB" id="11456at10239"/>
<protein>
    <submittedName>
        <fullName evidence="1">Uncharacterized protein</fullName>
    </submittedName>
</protein>
<dbReference type="InterPro" id="IPR043018">
    <property type="entry name" value="Poxvirus_sf"/>
</dbReference>
<dbReference type="EMBL" id="MF001304">
    <property type="protein sequence ID" value="AST09359.1"/>
    <property type="molecule type" value="Genomic_DNA"/>
</dbReference>
<dbReference type="Gene3D" id="1.10.437.20">
    <property type="entry name" value="dsDNA poxvirus"/>
    <property type="match status" value="1"/>
</dbReference>
<name>A0A223FN01_9POXV</name>
<evidence type="ECO:0000313" key="1">
    <source>
        <dbReference type="EMBL" id="AST09359.1"/>
    </source>
</evidence>
<dbReference type="Pfam" id="PF06227">
    <property type="entry name" value="Poxv_Bcl-2-like"/>
    <property type="match status" value="1"/>
</dbReference>
<dbReference type="InterPro" id="IPR022819">
    <property type="entry name" value="Poxvirus_Bcl-2-like"/>
</dbReference>
<reference evidence="1" key="1">
    <citation type="journal article" date="2017" name="Virus Genes">
        <title>Two novel poxviruses with unusual genome rearrangements: NY_014 and Murmansk.</title>
        <authorList>
            <person name="Smithson C."/>
            <person name="Meyer H."/>
            <person name="Gigante C.M."/>
            <person name="Gao J."/>
            <person name="Zhao H."/>
            <person name="Batra D."/>
            <person name="Damon I."/>
            <person name="Upton C."/>
            <person name="Li Y."/>
        </authorList>
    </citation>
    <scope>NUCLEOTIDE SEQUENCE [LARGE SCALE GENOMIC DNA]</scope>
    <source>
        <strain evidence="1">LEIV-11411</strain>
    </source>
</reference>
<sequence>MTAFGISLDASKSINVLVFFSSKHDKLVMQYECNEMQYTLEFEKDQVVDSIITYDKDNNELEVNGVLPKAKIICDRNQSQLVNKSTYIYNNDIFKRILMDYINHRDVAKGVVYTALESLDDLVSNTYGDINILFSDKIMVDSRSGLFNFVNFIKDNMITDIRMIVSLCSLVSKHWGASDDKKHRCPALAEYIIDTIPESDLDILRYNLCNYLNGLTSKIEYELETDL</sequence>
<proteinExistence type="predicted"/>
<keyword evidence="2" id="KW-1185">Reference proteome</keyword>
<organism evidence="1">
    <name type="scientific">Murmansk poxvirus</name>
    <dbReference type="NCBI Taxonomy" id="2025359"/>
    <lineage>
        <taxon>Viruses</taxon>
        <taxon>Varidnaviria</taxon>
        <taxon>Bamfordvirae</taxon>
        <taxon>Nucleocytoviricota</taxon>
        <taxon>Pokkesviricetes</taxon>
        <taxon>Chitovirales</taxon>
        <taxon>Poxviridae</taxon>
        <taxon>Chordopoxvirinae</taxon>
        <taxon>Centapoxvirus</taxon>
        <taxon>Centapoxvirus microtuspox</taxon>
        <taxon>Murmansk microtuspox virus</taxon>
    </lineage>
</organism>